<keyword evidence="2" id="KW-0732">Signal</keyword>
<dbReference type="EnsemblFungi" id="FOXG_01457T0">
    <property type="protein sequence ID" value="FOXG_01457P0"/>
    <property type="gene ID" value="FOXG_01457"/>
</dbReference>
<evidence type="ECO:0000256" key="2">
    <source>
        <dbReference type="SAM" id="SignalP"/>
    </source>
</evidence>
<dbReference type="Proteomes" id="UP000002489">
    <property type="component" value="Unassembled WGS sequence"/>
</dbReference>
<dbReference type="VEuPathDB" id="FungiDB:FOXG_01457"/>
<feature type="compositionally biased region" description="Low complexity" evidence="1">
    <location>
        <begin position="156"/>
        <end position="183"/>
    </location>
</feature>
<feature type="chain" id="PRO_5010613231" evidence="2">
    <location>
        <begin position="22"/>
        <end position="281"/>
    </location>
</feature>
<feature type="compositionally biased region" description="Polar residues" evidence="1">
    <location>
        <begin position="86"/>
        <end position="112"/>
    </location>
</feature>
<dbReference type="AlphaFoldDB" id="A0A0D2XC34"/>
<feature type="compositionally biased region" description="Low complexity" evidence="1">
    <location>
        <begin position="113"/>
        <end position="128"/>
    </location>
</feature>
<proteinExistence type="predicted"/>
<reference evidence="3" key="2">
    <citation type="submission" date="2025-08" db="UniProtKB">
        <authorList>
            <consortium name="EnsemblFungi"/>
        </authorList>
    </citation>
    <scope>IDENTIFICATION</scope>
    <source>
        <strain evidence="3">4287 / CBS 123668 / FGSC 9935 / NRRL 34936</strain>
    </source>
</reference>
<accession>A0A0D2XC34</accession>
<evidence type="ECO:0000256" key="1">
    <source>
        <dbReference type="SAM" id="MobiDB-lite"/>
    </source>
</evidence>
<organism evidence="3 4">
    <name type="scientific">Fusarium oxysporum (strain Fo5176)</name>
    <name type="common">Fusarium vascular wilt</name>
    <dbReference type="NCBI Taxonomy" id="660025"/>
    <lineage>
        <taxon>Eukaryota</taxon>
        <taxon>Fungi</taxon>
        <taxon>Dikarya</taxon>
        <taxon>Ascomycota</taxon>
        <taxon>Pezizomycotina</taxon>
        <taxon>Sordariomycetes</taxon>
        <taxon>Hypocreomycetidae</taxon>
        <taxon>Hypocreales</taxon>
        <taxon>Nectriaceae</taxon>
        <taxon>Fusarium</taxon>
        <taxon>Fusarium oxysporum species complex</taxon>
    </lineage>
</organism>
<feature type="compositionally biased region" description="Polar residues" evidence="1">
    <location>
        <begin position="137"/>
        <end position="155"/>
    </location>
</feature>
<gene>
    <name evidence="3" type="primary">28943705</name>
</gene>
<protein>
    <submittedName>
        <fullName evidence="3">Uncharacterized protein</fullName>
    </submittedName>
</protein>
<name>A0A0D2XC34_FUSOF</name>
<feature type="compositionally biased region" description="Polar residues" evidence="1">
    <location>
        <begin position="60"/>
        <end position="75"/>
    </location>
</feature>
<reference evidence="4" key="1">
    <citation type="journal article" date="2012" name="Mol. Plant Microbe Interact.">
        <title>A highly conserved effector in Fusarium oxysporum is required for full virulence on Arabidopsis.</title>
        <authorList>
            <person name="Thatcher L.F."/>
            <person name="Gardiner D.M."/>
            <person name="Kazan K."/>
            <person name="Manners J."/>
        </authorList>
    </citation>
    <scope>NUCLEOTIDE SEQUENCE [LARGE SCALE GENOMIC DNA]</scope>
    <source>
        <strain evidence="4">Fo5176</strain>
    </source>
</reference>
<evidence type="ECO:0000313" key="4">
    <source>
        <dbReference type="Proteomes" id="UP000002489"/>
    </source>
</evidence>
<feature type="signal peptide" evidence="2">
    <location>
        <begin position="1"/>
        <end position="21"/>
    </location>
</feature>
<dbReference type="InterPro" id="IPR003609">
    <property type="entry name" value="Pan_app"/>
</dbReference>
<feature type="region of interest" description="Disordered" evidence="1">
    <location>
        <begin position="60"/>
        <end position="183"/>
    </location>
</feature>
<sequence>MPSVNTFITALVAGFAIGAQAGPCRPHAPSSSVIQYPVSTTQQTAAGTSAAYTDVVSKTETKTSLSTAAVQVTSTTKDESKPATAEETTTGYPAAETTSASAGTLTNGSVYPTSEAKTTEPAAETTPTAKEDTTSAPHTTQDSSAAPYTTTSVPESTSKPKTTLDTTTVAPTTTSKPTTTTSEAYTTTSAAATFSCPPRSELTCAKTGFFNNADSNLIQVYYDYDLNQCQEECDKTDNCKTIGITTSNQCELYDAAVSGLGFEFRDGWYYSVYDACCFNGE</sequence>
<dbReference type="PROSITE" id="PS50948">
    <property type="entry name" value="PAN"/>
    <property type="match status" value="1"/>
</dbReference>
<evidence type="ECO:0000313" key="3">
    <source>
        <dbReference type="EnsemblFungi" id="FOXG_01457P0"/>
    </source>
</evidence>